<dbReference type="GO" id="GO:0004069">
    <property type="term" value="F:L-aspartate:2-oxoglutarate aminotransferase activity"/>
    <property type="evidence" value="ECO:0007669"/>
    <property type="project" value="UniProtKB-EC"/>
</dbReference>
<keyword evidence="3 7" id="KW-0032">Aminotransferase</keyword>
<accession>A0A645G3P0</accession>
<evidence type="ECO:0000256" key="2">
    <source>
        <dbReference type="ARBA" id="ARBA00007441"/>
    </source>
</evidence>
<keyword evidence="4 7" id="KW-0808">Transferase</keyword>
<organism evidence="7">
    <name type="scientific">bioreactor metagenome</name>
    <dbReference type="NCBI Taxonomy" id="1076179"/>
    <lineage>
        <taxon>unclassified sequences</taxon>
        <taxon>metagenomes</taxon>
        <taxon>ecological metagenomes</taxon>
    </lineage>
</organism>
<dbReference type="PANTHER" id="PTHR46383:SF1">
    <property type="entry name" value="ASPARTATE AMINOTRANSFERASE"/>
    <property type="match status" value="1"/>
</dbReference>
<dbReference type="GO" id="GO:0006520">
    <property type="term" value="P:amino acid metabolic process"/>
    <property type="evidence" value="ECO:0007669"/>
    <property type="project" value="InterPro"/>
</dbReference>
<dbReference type="CDD" id="cd00609">
    <property type="entry name" value="AAT_like"/>
    <property type="match status" value="1"/>
</dbReference>
<dbReference type="EC" id="2.6.1.1" evidence="7"/>
<comment type="caution">
    <text evidence="7">The sequence shown here is derived from an EMBL/GenBank/DDBJ whole genome shotgun (WGS) entry which is preliminary data.</text>
</comment>
<dbReference type="EMBL" id="VSSQ01068189">
    <property type="protein sequence ID" value="MPN20429.1"/>
    <property type="molecule type" value="Genomic_DNA"/>
</dbReference>
<feature type="domain" description="Aminotransferase class I/classII large" evidence="6">
    <location>
        <begin position="9"/>
        <end position="174"/>
    </location>
</feature>
<evidence type="ECO:0000256" key="4">
    <source>
        <dbReference type="ARBA" id="ARBA00022679"/>
    </source>
</evidence>
<evidence type="ECO:0000256" key="1">
    <source>
        <dbReference type="ARBA" id="ARBA00001933"/>
    </source>
</evidence>
<proteinExistence type="inferred from homology"/>
<dbReference type="InterPro" id="IPR050596">
    <property type="entry name" value="AspAT/PAT-like"/>
</dbReference>
<dbReference type="InterPro" id="IPR015424">
    <property type="entry name" value="PyrdxlP-dep_Trfase"/>
</dbReference>
<dbReference type="InterPro" id="IPR004839">
    <property type="entry name" value="Aminotransferase_I/II_large"/>
</dbReference>
<comment type="similarity">
    <text evidence="2">Belongs to the class-I pyridoxal-phosphate-dependent aminotransferase family.</text>
</comment>
<keyword evidence="5" id="KW-0663">Pyridoxal phosphate</keyword>
<dbReference type="GO" id="GO:0030170">
    <property type="term" value="F:pyridoxal phosphate binding"/>
    <property type="evidence" value="ECO:0007669"/>
    <property type="project" value="InterPro"/>
</dbReference>
<dbReference type="PROSITE" id="PS00105">
    <property type="entry name" value="AA_TRANSFER_CLASS_1"/>
    <property type="match status" value="1"/>
</dbReference>
<sequence>MSIASLSEDAYKRTIVINGVSKTYSMTGWRIGYAAASEEIVKLMSNIQSHTTSNPNSIAQYASLEALAGTQEFIQVMKQEFKNRRDYIVTRINGIDNISCIEPKGAFYVFIDISKIIGKAIEGETIESSLDFCSKLLEKGKVAAVPGEAFGIDGFIRISYATSMENIQEGLNRIENCLKICI</sequence>
<comment type="cofactor">
    <cofactor evidence="1">
        <name>pyridoxal 5'-phosphate</name>
        <dbReference type="ChEBI" id="CHEBI:597326"/>
    </cofactor>
</comment>
<dbReference type="InterPro" id="IPR015421">
    <property type="entry name" value="PyrdxlP-dep_Trfase_major"/>
</dbReference>
<gene>
    <name evidence="7" type="ORF">SDC9_167808</name>
</gene>
<dbReference type="PANTHER" id="PTHR46383">
    <property type="entry name" value="ASPARTATE AMINOTRANSFERASE"/>
    <property type="match status" value="1"/>
</dbReference>
<reference evidence="7" key="1">
    <citation type="submission" date="2019-08" db="EMBL/GenBank/DDBJ databases">
        <authorList>
            <person name="Kucharzyk K."/>
            <person name="Murdoch R.W."/>
            <person name="Higgins S."/>
            <person name="Loffler F."/>
        </authorList>
    </citation>
    <scope>NUCLEOTIDE SEQUENCE</scope>
</reference>
<dbReference type="Gene3D" id="3.40.640.10">
    <property type="entry name" value="Type I PLP-dependent aspartate aminotransferase-like (Major domain)"/>
    <property type="match status" value="1"/>
</dbReference>
<evidence type="ECO:0000259" key="6">
    <source>
        <dbReference type="Pfam" id="PF00155"/>
    </source>
</evidence>
<dbReference type="Pfam" id="PF00155">
    <property type="entry name" value="Aminotran_1_2"/>
    <property type="match status" value="1"/>
</dbReference>
<dbReference type="InterPro" id="IPR015422">
    <property type="entry name" value="PyrdxlP-dep_Trfase_small"/>
</dbReference>
<protein>
    <submittedName>
        <fullName evidence="7">Aspartate aminotransferase</fullName>
        <ecNumber evidence="7">2.6.1.1</ecNumber>
    </submittedName>
</protein>
<evidence type="ECO:0000256" key="5">
    <source>
        <dbReference type="ARBA" id="ARBA00022898"/>
    </source>
</evidence>
<evidence type="ECO:0000313" key="7">
    <source>
        <dbReference type="EMBL" id="MPN20429.1"/>
    </source>
</evidence>
<dbReference type="Gene3D" id="3.90.1150.10">
    <property type="entry name" value="Aspartate Aminotransferase, domain 1"/>
    <property type="match status" value="1"/>
</dbReference>
<dbReference type="SUPFAM" id="SSF53383">
    <property type="entry name" value="PLP-dependent transferases"/>
    <property type="match status" value="1"/>
</dbReference>
<evidence type="ECO:0000256" key="3">
    <source>
        <dbReference type="ARBA" id="ARBA00022576"/>
    </source>
</evidence>
<dbReference type="InterPro" id="IPR004838">
    <property type="entry name" value="NHTrfase_class1_PyrdxlP-BS"/>
</dbReference>
<dbReference type="AlphaFoldDB" id="A0A645G3P0"/>
<name>A0A645G3P0_9ZZZZ</name>